<evidence type="ECO:0000256" key="2">
    <source>
        <dbReference type="ARBA" id="ARBA00022801"/>
    </source>
</evidence>
<dbReference type="AlphaFoldDB" id="A0A1I0I5Q6"/>
<reference evidence="6 7" key="1">
    <citation type="submission" date="2016-10" db="EMBL/GenBank/DDBJ databases">
        <authorList>
            <person name="de Groot N.N."/>
        </authorList>
    </citation>
    <scope>NUCLEOTIDE SEQUENCE [LARGE SCALE GENOMIC DNA]</scope>
    <source>
        <strain evidence="6 7">DSM 17862</strain>
    </source>
</reference>
<evidence type="ECO:0000256" key="3">
    <source>
        <dbReference type="ARBA" id="ARBA00023004"/>
    </source>
</evidence>
<dbReference type="InterPro" id="IPR029052">
    <property type="entry name" value="Metallo-depent_PP-like"/>
</dbReference>
<dbReference type="GO" id="GO:0016787">
    <property type="term" value="F:hydrolase activity"/>
    <property type="evidence" value="ECO:0007669"/>
    <property type="project" value="UniProtKB-KW"/>
</dbReference>
<accession>A0A1I0I5Q6</accession>
<evidence type="ECO:0000259" key="5">
    <source>
        <dbReference type="Pfam" id="PF00149"/>
    </source>
</evidence>
<keyword evidence="3" id="KW-0408">Iron</keyword>
<dbReference type="SUPFAM" id="SSF56300">
    <property type="entry name" value="Metallo-dependent phosphatases"/>
    <property type="match status" value="1"/>
</dbReference>
<sequence length="263" mass="29314">MTRIVHLSDLHFGYHRQGLVGPLLDVVNRAQADLVVVTGDLTHRGRPGQFRQARDFLSRINAPVISTPGNHDVPLYNVPIRFLTPWTGYRQAIDSELAPVRQVGRVRVQAVNSVDPFSWQKGVIREGQIGRVIGGLDPLSMNIVALHHPLQQLPQVDKDLARRAPQALRRFEDAGAQIVLSGHLHLWAVQDLLTMGHPGILQIQAGTALCARPTDLQNEVSVLQVAGDDLLIERHICPMPELRFQAPQILRFTRTGGRWQQMG</sequence>
<protein>
    <submittedName>
        <fullName evidence="6">3',5'-cyclic AMP phosphodiesterase CpdA</fullName>
    </submittedName>
</protein>
<dbReference type="PANTHER" id="PTHR42988:SF2">
    <property type="entry name" value="CYCLIC NUCLEOTIDE PHOSPHODIESTERASE CBUA0032-RELATED"/>
    <property type="match status" value="1"/>
</dbReference>
<dbReference type="Proteomes" id="UP000199180">
    <property type="component" value="Unassembled WGS sequence"/>
</dbReference>
<organism evidence="6 7">
    <name type="scientific">Paracoccus homiensis</name>
    <dbReference type="NCBI Taxonomy" id="364199"/>
    <lineage>
        <taxon>Bacteria</taxon>
        <taxon>Pseudomonadati</taxon>
        <taxon>Pseudomonadota</taxon>
        <taxon>Alphaproteobacteria</taxon>
        <taxon>Rhodobacterales</taxon>
        <taxon>Paracoccaceae</taxon>
        <taxon>Paracoccus</taxon>
    </lineage>
</organism>
<dbReference type="PANTHER" id="PTHR42988">
    <property type="entry name" value="PHOSPHOHYDROLASE"/>
    <property type="match status" value="1"/>
</dbReference>
<gene>
    <name evidence="6" type="ORF">SAMN04489858_11467</name>
</gene>
<comment type="similarity">
    <text evidence="4">Belongs to the cyclic nucleotide phosphodiesterase class-III family.</text>
</comment>
<dbReference type="STRING" id="364199.SAMN04489858_11467"/>
<evidence type="ECO:0000313" key="7">
    <source>
        <dbReference type="Proteomes" id="UP000199180"/>
    </source>
</evidence>
<feature type="domain" description="Calcineurin-like phosphoesterase" evidence="5">
    <location>
        <begin position="3"/>
        <end position="185"/>
    </location>
</feature>
<evidence type="ECO:0000256" key="4">
    <source>
        <dbReference type="ARBA" id="ARBA00025742"/>
    </source>
</evidence>
<dbReference type="InterPro" id="IPR050884">
    <property type="entry name" value="CNP_phosphodiesterase-III"/>
</dbReference>
<evidence type="ECO:0000313" key="6">
    <source>
        <dbReference type="EMBL" id="SET91844.1"/>
    </source>
</evidence>
<proteinExistence type="inferred from homology"/>
<keyword evidence="7" id="KW-1185">Reference proteome</keyword>
<dbReference type="Pfam" id="PF00149">
    <property type="entry name" value="Metallophos"/>
    <property type="match status" value="1"/>
</dbReference>
<dbReference type="RefSeq" id="WP_090736976.1">
    <property type="nucleotide sequence ID" value="NZ_FOHO01000014.1"/>
</dbReference>
<dbReference type="OrthoDB" id="651281at2"/>
<evidence type="ECO:0000256" key="1">
    <source>
        <dbReference type="ARBA" id="ARBA00022723"/>
    </source>
</evidence>
<dbReference type="EMBL" id="FOHO01000014">
    <property type="protein sequence ID" value="SET91844.1"/>
    <property type="molecule type" value="Genomic_DNA"/>
</dbReference>
<dbReference type="InterPro" id="IPR004843">
    <property type="entry name" value="Calcineurin-like_PHP"/>
</dbReference>
<dbReference type="Gene3D" id="3.60.21.10">
    <property type="match status" value="1"/>
</dbReference>
<keyword evidence="1" id="KW-0479">Metal-binding</keyword>
<name>A0A1I0I5Q6_9RHOB</name>
<keyword evidence="2" id="KW-0378">Hydrolase</keyword>
<dbReference type="GO" id="GO:0046872">
    <property type="term" value="F:metal ion binding"/>
    <property type="evidence" value="ECO:0007669"/>
    <property type="project" value="UniProtKB-KW"/>
</dbReference>